<evidence type="ECO:0000256" key="5">
    <source>
        <dbReference type="ARBA" id="ARBA00023136"/>
    </source>
</evidence>
<evidence type="ECO:0000313" key="9">
    <source>
        <dbReference type="Proteomes" id="UP001267878"/>
    </source>
</evidence>
<comment type="caution">
    <text evidence="8">The sequence shown here is derived from an EMBL/GenBank/DDBJ whole genome shotgun (WGS) entry which is preliminary data.</text>
</comment>
<reference evidence="8 9" key="1">
    <citation type="submission" date="2023-07" db="EMBL/GenBank/DDBJ databases">
        <title>Sorghum-associated microbial communities from plants grown in Nebraska, USA.</title>
        <authorList>
            <person name="Schachtman D."/>
        </authorList>
    </citation>
    <scope>NUCLEOTIDE SEQUENCE [LARGE SCALE GENOMIC DNA]</scope>
    <source>
        <strain evidence="8 9">BE187</strain>
    </source>
</reference>
<dbReference type="Proteomes" id="UP001267878">
    <property type="component" value="Unassembled WGS sequence"/>
</dbReference>
<evidence type="ECO:0000256" key="2">
    <source>
        <dbReference type="ARBA" id="ARBA00009773"/>
    </source>
</evidence>
<keyword evidence="3 7" id="KW-0812">Transmembrane</keyword>
<comment type="similarity">
    <text evidence="2">Belongs to the autoinducer-2 exporter (AI-2E) (TC 2.A.86) family.</text>
</comment>
<keyword evidence="9" id="KW-1185">Reference proteome</keyword>
<feature type="transmembrane region" description="Helical" evidence="7">
    <location>
        <begin position="227"/>
        <end position="251"/>
    </location>
</feature>
<dbReference type="EMBL" id="JAVDVW010000002">
    <property type="protein sequence ID" value="MDR7099838.1"/>
    <property type="molecule type" value="Genomic_DNA"/>
</dbReference>
<dbReference type="Pfam" id="PF01594">
    <property type="entry name" value="AI-2E_transport"/>
    <property type="match status" value="1"/>
</dbReference>
<organism evidence="8 9">
    <name type="scientific">Agrilutibacter niabensis</name>
    <dbReference type="NCBI Taxonomy" id="380628"/>
    <lineage>
        <taxon>Bacteria</taxon>
        <taxon>Pseudomonadati</taxon>
        <taxon>Pseudomonadota</taxon>
        <taxon>Gammaproteobacteria</taxon>
        <taxon>Lysobacterales</taxon>
        <taxon>Lysobacteraceae</taxon>
        <taxon>Agrilutibacter</taxon>
    </lineage>
</organism>
<dbReference type="PANTHER" id="PTHR21716">
    <property type="entry name" value="TRANSMEMBRANE PROTEIN"/>
    <property type="match status" value="1"/>
</dbReference>
<keyword evidence="5 7" id="KW-0472">Membrane</keyword>
<gene>
    <name evidence="8" type="ORF">J2X04_002219</name>
</gene>
<keyword evidence="4 7" id="KW-1133">Transmembrane helix</keyword>
<name>A0ABU1VRW4_9GAMM</name>
<feature type="transmembrane region" description="Helical" evidence="7">
    <location>
        <begin position="271"/>
        <end position="304"/>
    </location>
</feature>
<evidence type="ECO:0000256" key="3">
    <source>
        <dbReference type="ARBA" id="ARBA00022692"/>
    </source>
</evidence>
<dbReference type="InterPro" id="IPR002549">
    <property type="entry name" value="AI-2E-like"/>
</dbReference>
<dbReference type="PANTHER" id="PTHR21716:SF16">
    <property type="entry name" value="BLL1467 PROTEIN"/>
    <property type="match status" value="1"/>
</dbReference>
<evidence type="ECO:0000256" key="4">
    <source>
        <dbReference type="ARBA" id="ARBA00022989"/>
    </source>
</evidence>
<evidence type="ECO:0000256" key="7">
    <source>
        <dbReference type="SAM" id="Phobius"/>
    </source>
</evidence>
<sequence length="372" mass="40152">MPLSETVIKPAAKSDAGPAPDPVTDSTRSRPRSSAAALVLATIAMGTVLWAAQDLILPVLLSMFFALIGNPIIRVLQRLWIPRFLGALLVLAGGLFLAGALGNQLIEPAGEWVRQAPRELKELAPKLREMVKPMQEANKAAENFARAAGGESRPVQVVRTEVNDPYRVLTTTPRMLASVLAVVLLTFFFMVYGEGLQRNAIALLQSRQQKKFTVEVLQSIEAELSRYVLTISVINAVVGLALATSLYFLGLPLPEALLWGTMATLLNYAPYVGPLVGITVMLLIGLAAFDGLAALLPSGIYLLLHTLEGQIVTPIVLGRRMRLSPLVLILGLMVFGALWGLVGLLLAVPLLVCVKLVLERTQGMDGWARLLE</sequence>
<evidence type="ECO:0000256" key="6">
    <source>
        <dbReference type="SAM" id="MobiDB-lite"/>
    </source>
</evidence>
<comment type="subcellular location">
    <subcellularLocation>
        <location evidence="1">Membrane</location>
        <topology evidence="1">Multi-pass membrane protein</topology>
    </subcellularLocation>
</comment>
<feature type="transmembrane region" description="Helical" evidence="7">
    <location>
        <begin position="325"/>
        <end position="352"/>
    </location>
</feature>
<evidence type="ECO:0000256" key="1">
    <source>
        <dbReference type="ARBA" id="ARBA00004141"/>
    </source>
</evidence>
<evidence type="ECO:0000313" key="8">
    <source>
        <dbReference type="EMBL" id="MDR7099838.1"/>
    </source>
</evidence>
<protein>
    <submittedName>
        <fullName evidence="8">PurR-regulated permease PerM</fullName>
    </submittedName>
</protein>
<proteinExistence type="inferred from homology"/>
<accession>A0ABU1VRW4</accession>
<feature type="transmembrane region" description="Helical" evidence="7">
    <location>
        <begin position="84"/>
        <end position="106"/>
    </location>
</feature>
<feature type="transmembrane region" description="Helical" evidence="7">
    <location>
        <begin position="59"/>
        <end position="77"/>
    </location>
</feature>
<feature type="transmembrane region" description="Helical" evidence="7">
    <location>
        <begin position="35"/>
        <end position="53"/>
    </location>
</feature>
<feature type="region of interest" description="Disordered" evidence="6">
    <location>
        <begin position="1"/>
        <end position="30"/>
    </location>
</feature>
<feature type="transmembrane region" description="Helical" evidence="7">
    <location>
        <begin position="175"/>
        <end position="193"/>
    </location>
</feature>